<dbReference type="RefSeq" id="WP_000254999.1">
    <property type="nucleotide sequence ID" value="NZ_AP019538.1"/>
</dbReference>
<reference evidence="9" key="12">
    <citation type="submission" date="2023-05" db="EMBL/GenBank/DDBJ databases">
        <title>Efficient inhibition of multidrug-resistant Escherichia coli by a new antibiotic combination.</title>
        <authorList>
            <person name="Lin T."/>
        </authorList>
    </citation>
    <scope>NUCLEOTIDE SEQUENCE</scope>
    <source>
        <strain evidence="9">YmmD45</strain>
    </source>
</reference>
<evidence type="ECO:0000313" key="16">
    <source>
        <dbReference type="Proteomes" id="UP000256244"/>
    </source>
</evidence>
<feature type="domain" description="Surface-adhesin protein E-like" evidence="1">
    <location>
        <begin position="3"/>
        <end position="62"/>
    </location>
</feature>
<reference evidence="11 15" key="3">
    <citation type="submission" date="2018-06" db="EMBL/GenBank/DDBJ databases">
        <title>Draft genome sequence of mcr-1-harboring Escherichia coli isolated from wound infection of a hospitalized patient, in Bolivia.</title>
        <authorList>
            <person name="Munoz M.E."/>
            <person name="Moura Q."/>
            <person name="Ventura P.R.M."/>
            <person name="Bustos L.R."/>
            <person name="Ovando B.G."/>
            <person name="Terrazas D.I.V."/>
            <person name="Yarhui N.B."/>
            <person name="Cerdeira L."/>
            <person name="Lincopan N."/>
        </authorList>
    </citation>
    <scope>NUCLEOTIDE SEQUENCE [LARGE SCALE GENOMIC DNA]</scope>
    <source>
        <strain evidence="11 15">EcMLT</strain>
    </source>
</reference>
<dbReference type="EMBL" id="ABLFQU030000121">
    <property type="protein sequence ID" value="EMM0028852.1"/>
    <property type="molecule type" value="Genomic_DNA"/>
</dbReference>
<protein>
    <submittedName>
        <fullName evidence="9">Surface-adhesin E family protein</fullName>
    </submittedName>
</protein>
<evidence type="ECO:0000313" key="4">
    <source>
        <dbReference type="EMBL" id="EFM0518420.1"/>
    </source>
</evidence>
<evidence type="ECO:0000313" key="8">
    <source>
        <dbReference type="EMBL" id="MBE0977657.1"/>
    </source>
</evidence>
<reference evidence="13 18" key="8">
    <citation type="submission" date="2019-08" db="EMBL/GenBank/DDBJ databases">
        <title>Whole genome analysis of cultivated E. coli strains isolated from CD patients and healthy donors.</title>
        <authorList>
            <person name="Siniagina M.N."/>
            <person name="Markelova M.I."/>
            <person name="Laikov A.V."/>
            <person name="Boulygina E.A."/>
            <person name="Khusnutdinova D.R."/>
            <person name="Kharchenko A."/>
            <person name="Grigoryeva T.V."/>
        </authorList>
    </citation>
    <scope>NUCLEOTIDE SEQUENCE [LARGE SCALE GENOMIC DNA]</scope>
    <source>
        <strain evidence="13 18">1_45_11</strain>
    </source>
</reference>
<dbReference type="EMBL" id="RRVG01000084">
    <property type="protein sequence ID" value="RRL36396.1"/>
    <property type="molecule type" value="Genomic_DNA"/>
</dbReference>
<reference evidence="3 21" key="9">
    <citation type="submission" date="2019-09" db="EMBL/GenBank/DDBJ databases">
        <authorList>
            <consortium name="NARMS: The National Antimicrobial Resistance Monitoring System"/>
        </authorList>
    </citation>
    <scope>NUCLEOTIDE SEQUENCE [LARGE SCALE GENOMIC DNA]</scope>
    <source>
        <strain evidence="3 21">FSIS11923834</strain>
    </source>
</reference>
<dbReference type="EMBL" id="QKWZ01000360">
    <property type="protein sequence ID" value="PZT65859.1"/>
    <property type="molecule type" value="Genomic_DNA"/>
</dbReference>
<evidence type="ECO:0000313" key="13">
    <source>
        <dbReference type="EMBL" id="TXQ27926.1"/>
    </source>
</evidence>
<evidence type="ECO:0000313" key="12">
    <source>
        <dbReference type="EMBL" id="RRL36396.1"/>
    </source>
</evidence>
<name>A0A024L8T1_ECOLX</name>
<dbReference type="Proteomes" id="UP000528504">
    <property type="component" value="Unassembled WGS sequence"/>
</dbReference>
<dbReference type="EMBL" id="CP031546">
    <property type="protein sequence ID" value="AXO05497.1"/>
    <property type="molecule type" value="Genomic_DNA"/>
</dbReference>
<dbReference type="EMBL" id="JACZOI010000023">
    <property type="protein sequence ID" value="MBE0977657.1"/>
    <property type="molecule type" value="Genomic_DNA"/>
</dbReference>
<dbReference type="Proteomes" id="UP000249482">
    <property type="component" value="Unassembled WGS sequence"/>
</dbReference>
<dbReference type="AlphaFoldDB" id="A0A024L8T1"/>
<reference evidence="4 20" key="5">
    <citation type="submission" date="2018-08" db="EMBL/GenBank/DDBJ databases">
        <authorList>
            <consortium name="GenomeTrakr network: Whole genome sequencing for foodborne pathogen traceback"/>
        </authorList>
    </citation>
    <scope>NUCLEOTIDE SEQUENCE [LARGE SCALE GENOMIC DNA]</scope>
    <source>
        <strain evidence="4 20">AZ-TG60901</strain>
    </source>
</reference>
<reference evidence="2 16" key="4">
    <citation type="submission" date="2018-08" db="EMBL/GenBank/DDBJ databases">
        <title>Complete genome sequencing and genomic characterization of five Escherichia coli strains co-producing MCR-1 and ESBLs from different origins in China.</title>
        <authorList>
            <person name="Bai L."/>
        </authorList>
    </citation>
    <scope>NUCLEOTIDE SEQUENCE [LARGE SCALE GENOMIC DNA]</scope>
    <source>
        <strain evidence="2">Cq9</strain>
        <strain evidence="16">cq9</strain>
    </source>
</reference>
<evidence type="ECO:0000259" key="1">
    <source>
        <dbReference type="Pfam" id="PF16747"/>
    </source>
</evidence>
<evidence type="ECO:0000313" key="21">
    <source>
        <dbReference type="Proteomes" id="UP000533482"/>
    </source>
</evidence>
<evidence type="ECO:0000313" key="14">
    <source>
        <dbReference type="Proteomes" id="UP000037564"/>
    </source>
</evidence>
<dbReference type="Proteomes" id="UP000460351">
    <property type="component" value="Unassembled WGS sequence"/>
</dbReference>
<evidence type="ECO:0000313" key="6">
    <source>
        <dbReference type="EMBL" id="HAJ5807780.1"/>
    </source>
</evidence>
<organism evidence="7 14">
    <name type="scientific">Escherichia coli</name>
    <dbReference type="NCBI Taxonomy" id="562"/>
    <lineage>
        <taxon>Bacteria</taxon>
        <taxon>Pseudomonadati</taxon>
        <taxon>Pseudomonadota</taxon>
        <taxon>Gammaproteobacteria</taxon>
        <taxon>Enterobacterales</taxon>
        <taxon>Enterobacteriaceae</taxon>
        <taxon>Escherichia</taxon>
    </lineage>
</organism>
<reference evidence="5" key="13">
    <citation type="submission" date="2024-02" db="EMBL/GenBank/DDBJ databases">
        <authorList>
            <consortium name="Clinical and Environmental Microbiology Branch: Whole genome sequencing antimicrobial resistance pathogens in the healthcare setting"/>
        </authorList>
    </citation>
    <scope>NUCLEOTIDE SEQUENCE</scope>
    <source>
        <strain evidence="5">2023CK-00345</strain>
    </source>
</reference>
<dbReference type="Proteomes" id="UP000533482">
    <property type="component" value="Unassembled WGS sequence"/>
</dbReference>
<evidence type="ECO:0000313" key="15">
    <source>
        <dbReference type="Proteomes" id="UP000249482"/>
    </source>
</evidence>
<gene>
    <name evidence="4" type="ORF">CF22_004511</name>
    <name evidence="11" type="ORF">DNQ45_14060</name>
    <name evidence="2" type="ORF">DS732_03485</name>
    <name evidence="12" type="ORF">DU321_27250</name>
    <name evidence="10" type="ORF">E4K51_15295</name>
    <name evidence="3" type="ORF">F7N46_26305</name>
    <name evidence="13" type="ORF">FV293_26490</name>
    <name evidence="6" type="ORF">HLZ39_25440</name>
    <name evidence="8" type="ORF">IH772_10150</name>
    <name evidence="5" type="ORF">P6223_005572</name>
    <name evidence="9" type="ORF">QO046_19540</name>
    <name evidence="7" type="ORF">WR15_06440</name>
</gene>
<dbReference type="Proteomes" id="UP000256244">
    <property type="component" value="Chromosome"/>
</dbReference>
<dbReference type="EMBL" id="AATJQG010000035">
    <property type="protein sequence ID" value="EFM0518420.1"/>
    <property type="molecule type" value="Genomic_DNA"/>
</dbReference>
<dbReference type="Proteomes" id="UP001223829">
    <property type="component" value="Unassembled WGS sequence"/>
</dbReference>
<dbReference type="Proteomes" id="UP000321295">
    <property type="component" value="Unassembled WGS sequence"/>
</dbReference>
<evidence type="ECO:0000313" key="22">
    <source>
        <dbReference type="Proteomes" id="UP000842519"/>
    </source>
</evidence>
<dbReference type="EMBL" id="LGZN01000019">
    <property type="protein sequence ID" value="KNF70480.1"/>
    <property type="molecule type" value="Genomic_DNA"/>
</dbReference>
<reference evidence="8" key="11">
    <citation type="submission" date="2020-09" db="EMBL/GenBank/DDBJ databases">
        <title>Emerging polyconal dissemination of OXA-244-producing E. coli in France.</title>
        <authorList>
            <person name="Emeraud C."/>
            <person name="Girlich D."/>
            <person name="Bonnin R.A."/>
            <person name="Jousset A.B."/>
            <person name="Naas T."/>
            <person name="Dortet L."/>
        </authorList>
    </citation>
    <scope>NUCLEOTIDE SEQUENCE</scope>
    <source>
        <strain evidence="8">225E3</strain>
    </source>
</reference>
<accession>A0A024L8T1</accession>
<reference evidence="10 19" key="7">
    <citation type="journal article" date="2019" name="Microorganisms">
        <title>Characteristics of Carbapenem-Resistant and Colistin-Resistant Escherichia coli Co-Producing NDM-1 and MCR-1 from Pig Farms in China.</title>
        <authorList>
            <person name="Peng Z."/>
            <person name="Li X."/>
            <person name="Hu Z."/>
            <person name="Li Z."/>
            <person name="Lv Y."/>
            <person name="Lei M."/>
            <person name="Wu B."/>
            <person name="Chen H."/>
            <person name="Wang X."/>
        </authorList>
    </citation>
    <scope>NUCLEOTIDE SEQUENCE [LARGE SCALE GENOMIC DNA]</scope>
    <source>
        <strain evidence="10 19">RXD010</strain>
    </source>
</reference>
<dbReference type="EMBL" id="JASMQD010000001">
    <property type="protein sequence ID" value="MDK2696506.1"/>
    <property type="molecule type" value="Genomic_DNA"/>
</dbReference>
<dbReference type="Proteomes" id="UP000272662">
    <property type="component" value="Unassembled WGS sequence"/>
</dbReference>
<evidence type="ECO:0000313" key="7">
    <source>
        <dbReference type="EMBL" id="KNF70480.1"/>
    </source>
</evidence>
<dbReference type="Proteomes" id="UP000037564">
    <property type="component" value="Unassembled WGS sequence"/>
</dbReference>
<evidence type="ECO:0000313" key="17">
    <source>
        <dbReference type="Proteomes" id="UP000272662"/>
    </source>
</evidence>
<dbReference type="Pfam" id="PF16747">
    <property type="entry name" value="Adhesin_E"/>
    <property type="match status" value="1"/>
</dbReference>
<dbReference type="EMBL" id="SQQU01000019">
    <property type="protein sequence ID" value="MQS31518.1"/>
    <property type="molecule type" value="Genomic_DNA"/>
</dbReference>
<dbReference type="Proteomes" id="UP000842519">
    <property type="component" value="Unassembled WGS sequence"/>
</dbReference>
<dbReference type="EMBL" id="DABGKQ010000110">
    <property type="protein sequence ID" value="HAJ5807780.1"/>
    <property type="molecule type" value="Genomic_DNA"/>
</dbReference>
<evidence type="ECO:0000313" key="2">
    <source>
        <dbReference type="EMBL" id="AXO05497.1"/>
    </source>
</evidence>
<dbReference type="InterPro" id="IPR031939">
    <property type="entry name" value="Adhesin_E-like"/>
</dbReference>
<reference evidence="6 22" key="2">
    <citation type="journal article" date="2018" name="Genome Biol.">
        <title>SKESA: strategic k-mer extension for scrupulous assemblies.</title>
        <authorList>
            <person name="Souvorov A."/>
            <person name="Agarwala R."/>
            <person name="Lipman D.J."/>
        </authorList>
    </citation>
    <scope>NUCLEOTIDE SEQUENCE [LARGE SCALE GENOMIC DNA]</scope>
    <source>
        <strain evidence="6">Ecoli[ST-405]</strain>
        <strain evidence="22">ecoli[ST-405]</strain>
    </source>
</reference>
<dbReference type="EMBL" id="VRXD01000084">
    <property type="protein sequence ID" value="TXQ27926.1"/>
    <property type="molecule type" value="Genomic_DNA"/>
</dbReference>
<evidence type="ECO:0000313" key="11">
    <source>
        <dbReference type="EMBL" id="PZT65859.1"/>
    </source>
</evidence>
<reference evidence="6" key="10">
    <citation type="submission" date="2019-11" db="EMBL/GenBank/DDBJ databases">
        <authorList>
            <consortium name="NCBI Pathogen Detection Project"/>
        </authorList>
    </citation>
    <scope>NUCLEOTIDE SEQUENCE</scope>
    <source>
        <strain evidence="6">Ecoli[ST-405]</strain>
    </source>
</reference>
<reference evidence="12 17" key="6">
    <citation type="submission" date="2018-11" db="EMBL/GenBank/DDBJ databases">
        <title>E. coli isolates of the female bladder.</title>
        <authorList>
            <person name="Garretto A."/>
            <person name="Miller-Ensminger T."/>
            <person name="Wolfe A.J."/>
            <person name="Putonti C."/>
        </authorList>
    </citation>
    <scope>NUCLEOTIDE SEQUENCE [LARGE SCALE GENOMIC DNA]</scope>
    <source>
        <strain evidence="12 17">UMB1727</strain>
    </source>
</reference>
<dbReference type="EMBL" id="AASOHJ010000090">
    <property type="protein sequence ID" value="EFE8676530.1"/>
    <property type="molecule type" value="Genomic_DNA"/>
</dbReference>
<evidence type="ECO:0000313" key="19">
    <source>
        <dbReference type="Proteomes" id="UP000460351"/>
    </source>
</evidence>
<evidence type="ECO:0000313" key="9">
    <source>
        <dbReference type="EMBL" id="MDK2696506.1"/>
    </source>
</evidence>
<dbReference type="Gene3D" id="2.40.128.710">
    <property type="entry name" value="Surface-adhesin protein E"/>
    <property type="match status" value="1"/>
</dbReference>
<evidence type="ECO:0000313" key="10">
    <source>
        <dbReference type="EMBL" id="MQS31518.1"/>
    </source>
</evidence>
<evidence type="ECO:0000313" key="5">
    <source>
        <dbReference type="EMBL" id="EMM0028852.1"/>
    </source>
</evidence>
<evidence type="ECO:0000313" key="20">
    <source>
        <dbReference type="Proteomes" id="UP000528504"/>
    </source>
</evidence>
<sequence>MVSSSASNVVNCETKQRTQFECIYFSQYWAKGDFIAKRAPIGQWEPYSEESLLGIIVTSVCRIKVAMLKPEPPRDPHIPLMGDFN</sequence>
<proteinExistence type="predicted"/>
<evidence type="ECO:0000313" key="3">
    <source>
        <dbReference type="EMBL" id="EFE8676530.1"/>
    </source>
</evidence>
<dbReference type="PATRIC" id="fig|562.10852.peg.4900"/>
<dbReference type="InterPro" id="IPR043088">
    <property type="entry name" value="Adhesin_E"/>
</dbReference>
<reference evidence="7 14" key="1">
    <citation type="submission" date="2015-07" db="EMBL/GenBank/DDBJ databases">
        <title>Genome sequences of 64 non-O157:H7 Shiga toxin-producing Escherichia coli strains.</title>
        <authorList>
            <person name="Gonzalez-Escalona N."/>
            <person name="Toro M."/>
            <person name="Timme R."/>
            <person name="Payne J."/>
        </authorList>
    </citation>
    <scope>NUCLEOTIDE SEQUENCE [LARGE SCALE GENOMIC DNA]</scope>
    <source>
        <strain evidence="7 14">CFSAN026843</strain>
    </source>
</reference>
<dbReference type="Proteomes" id="UP000640866">
    <property type="component" value="Unassembled WGS sequence"/>
</dbReference>
<evidence type="ECO:0000313" key="18">
    <source>
        <dbReference type="Proteomes" id="UP000321295"/>
    </source>
</evidence>